<gene>
    <name evidence="1" type="ORF">MT2528_4368</name>
    <name evidence="2" type="ORF">NVI5450_4814</name>
</gene>
<keyword evidence="3" id="KW-1185">Reference proteome</keyword>
<evidence type="ECO:0000313" key="4">
    <source>
        <dbReference type="Proteomes" id="UP000183794"/>
    </source>
</evidence>
<dbReference type="OrthoDB" id="7863006at2"/>
<evidence type="ECO:0000313" key="1">
    <source>
        <dbReference type="EMBL" id="SGZ02311.1"/>
    </source>
</evidence>
<dbReference type="AlphaFoldDB" id="A0A1K9ZYI1"/>
<dbReference type="EMBL" id="FPLD01000154">
    <property type="protein sequence ID" value="SGZ19886.1"/>
    <property type="molecule type" value="Genomic_DNA"/>
</dbReference>
<dbReference type="RefSeq" id="WP_075473317.1">
    <property type="nucleotide sequence ID" value="NZ_CAWQZC010000019.1"/>
</dbReference>
<protein>
    <submittedName>
        <fullName evidence="2">Uncharacterized protein</fullName>
    </submittedName>
</protein>
<dbReference type="Proteomes" id="UP000182660">
    <property type="component" value="Unassembled WGS sequence"/>
</dbReference>
<dbReference type="Proteomes" id="UP000183794">
    <property type="component" value="Unassembled WGS sequence"/>
</dbReference>
<dbReference type="GeneID" id="61297755"/>
<proteinExistence type="predicted"/>
<sequence length="158" mass="17365">MSILLPNDVSQQMLDSKKTKNAKVTNSNGTCSFGVMPNLGARFPTGNIILKLGDSGFYDRNERKLKAAFGLRHIWDKHKVEIGATNAFDVIEFIESVITVGAEIIIDQNKDPNKPLIVESTAGMVVVELKQPQGEEPYYSIVTAYDKTRHAGTLVGNL</sequence>
<name>A0A1K9ZYI1_9GAMM</name>
<accession>A0A1K9ZYI1</accession>
<evidence type="ECO:0000313" key="2">
    <source>
        <dbReference type="EMBL" id="SGZ19886.1"/>
    </source>
</evidence>
<organism evidence="2 4">
    <name type="scientific">Moritella viscosa</name>
    <dbReference type="NCBI Taxonomy" id="80854"/>
    <lineage>
        <taxon>Bacteria</taxon>
        <taxon>Pseudomonadati</taxon>
        <taxon>Pseudomonadota</taxon>
        <taxon>Gammaproteobacteria</taxon>
        <taxon>Alteromonadales</taxon>
        <taxon>Moritellaceae</taxon>
        <taxon>Moritella</taxon>
    </lineage>
</organism>
<dbReference type="EMBL" id="FPLJ01000131">
    <property type="protein sequence ID" value="SGZ02311.1"/>
    <property type="molecule type" value="Genomic_DNA"/>
</dbReference>
<evidence type="ECO:0000313" key="3">
    <source>
        <dbReference type="Proteomes" id="UP000182660"/>
    </source>
</evidence>
<reference evidence="2 4" key="1">
    <citation type="submission" date="2016-11" db="EMBL/GenBank/DDBJ databases">
        <authorList>
            <person name="Jaros S."/>
            <person name="Januszkiewicz K."/>
            <person name="Wedrychowicz H."/>
        </authorList>
    </citation>
    <scope>NUCLEOTIDE SEQUENCE [LARGE SCALE GENOMIC DNA]</scope>
    <source>
        <strain evidence="2">NVI 5450</strain>
    </source>
</reference>
<reference evidence="1 3" key="2">
    <citation type="submission" date="2016-11" db="EMBL/GenBank/DDBJ databases">
        <authorList>
            <person name="Klemetsen T."/>
        </authorList>
    </citation>
    <scope>NUCLEOTIDE SEQUENCE [LARGE SCALE GENOMIC DNA]</scope>
    <source>
        <strain evidence="1">MT 2528</strain>
    </source>
</reference>